<organism evidence="2 3">
    <name type="scientific">Christiangramia aestuarii</name>
    <dbReference type="NCBI Taxonomy" id="1028746"/>
    <lineage>
        <taxon>Bacteria</taxon>
        <taxon>Pseudomonadati</taxon>
        <taxon>Bacteroidota</taxon>
        <taxon>Flavobacteriia</taxon>
        <taxon>Flavobacteriales</taxon>
        <taxon>Flavobacteriaceae</taxon>
        <taxon>Christiangramia</taxon>
    </lineage>
</organism>
<dbReference type="Proteomes" id="UP000460416">
    <property type="component" value="Unassembled WGS sequence"/>
</dbReference>
<evidence type="ECO:0000256" key="1">
    <source>
        <dbReference type="SAM" id="SignalP"/>
    </source>
</evidence>
<keyword evidence="1" id="KW-0732">Signal</keyword>
<gene>
    <name evidence="2" type="ORF">FLP08_07700</name>
</gene>
<dbReference type="OrthoDB" id="1437076at2"/>
<comment type="caution">
    <text evidence="2">The sequence shown here is derived from an EMBL/GenBank/DDBJ whole genome shotgun (WGS) entry which is preliminary data.</text>
</comment>
<dbReference type="EMBL" id="VJVW01000002">
    <property type="protein sequence ID" value="MUP42453.1"/>
    <property type="molecule type" value="Genomic_DNA"/>
</dbReference>
<keyword evidence="3" id="KW-1185">Reference proteome</keyword>
<evidence type="ECO:0000313" key="2">
    <source>
        <dbReference type="EMBL" id="MUP42453.1"/>
    </source>
</evidence>
<sequence length="127" mass="14691">MKTFTTFFLFSILIFSGANAQEKEYLITKNNDTVYGKIIRSPKLLDPTKIRLKIEDENGDKEIIDPASVKQVRSFRGVYGDCIIKPVYGQWFAKRIIKGKIEVYEMLDEVIFYTSKNGSELEFKDFG</sequence>
<accession>A0A7K1LNY3</accession>
<protein>
    <submittedName>
        <fullName evidence="2">Uncharacterized protein</fullName>
    </submittedName>
</protein>
<dbReference type="RefSeq" id="WP_156275598.1">
    <property type="nucleotide sequence ID" value="NZ_BAABGI010000001.1"/>
</dbReference>
<reference evidence="2 3" key="1">
    <citation type="submission" date="2019-07" db="EMBL/GenBank/DDBJ databases">
        <title>Gramella aestuarii sp. nov., isolated from a tidal flat, and emended description of Gramella echinicola.</title>
        <authorList>
            <person name="Liu L."/>
        </authorList>
    </citation>
    <scope>NUCLEOTIDE SEQUENCE [LARGE SCALE GENOMIC DNA]</scope>
    <source>
        <strain evidence="2 3">BS12</strain>
    </source>
</reference>
<feature type="signal peptide" evidence="1">
    <location>
        <begin position="1"/>
        <end position="20"/>
    </location>
</feature>
<dbReference type="AlphaFoldDB" id="A0A7K1LNY3"/>
<evidence type="ECO:0000313" key="3">
    <source>
        <dbReference type="Proteomes" id="UP000460416"/>
    </source>
</evidence>
<proteinExistence type="predicted"/>
<feature type="chain" id="PRO_5029759906" evidence="1">
    <location>
        <begin position="21"/>
        <end position="127"/>
    </location>
</feature>
<name>A0A7K1LNY3_9FLAO</name>